<reference evidence="4" key="2">
    <citation type="submission" date="2015-01" db="EMBL/GenBank/DDBJ databases">
        <title>Evolutionary Origins and Diversification of the Mycorrhizal Mutualists.</title>
        <authorList>
            <consortium name="DOE Joint Genome Institute"/>
            <consortium name="Mycorrhizal Genomics Consortium"/>
            <person name="Kohler A."/>
            <person name="Kuo A."/>
            <person name="Nagy L.G."/>
            <person name="Floudas D."/>
            <person name="Copeland A."/>
            <person name="Barry K.W."/>
            <person name="Cichocki N."/>
            <person name="Veneault-Fourrey C."/>
            <person name="LaButti K."/>
            <person name="Lindquist E.A."/>
            <person name="Lipzen A."/>
            <person name="Lundell T."/>
            <person name="Morin E."/>
            <person name="Murat C."/>
            <person name="Riley R."/>
            <person name="Ohm R."/>
            <person name="Sun H."/>
            <person name="Tunlid A."/>
            <person name="Henrissat B."/>
            <person name="Grigoriev I.V."/>
            <person name="Hibbett D.S."/>
            <person name="Martin F."/>
        </authorList>
    </citation>
    <scope>NUCLEOTIDE SEQUENCE [LARGE SCALE GENOMIC DNA]</scope>
    <source>
        <strain evidence="4">LaAM-08-1</strain>
    </source>
</reference>
<dbReference type="Gene3D" id="1.10.357.150">
    <property type="match status" value="1"/>
</dbReference>
<feature type="compositionally biased region" description="Acidic residues" evidence="1">
    <location>
        <begin position="514"/>
        <end position="526"/>
    </location>
</feature>
<dbReference type="InterPro" id="IPR046362">
    <property type="entry name" value="Zw10/DSL1_C_sf"/>
</dbReference>
<keyword evidence="4" id="KW-1185">Reference proteome</keyword>
<dbReference type="GO" id="GO:0007094">
    <property type="term" value="P:mitotic spindle assembly checkpoint signaling"/>
    <property type="evidence" value="ECO:0007669"/>
    <property type="project" value="TreeGrafter"/>
</dbReference>
<dbReference type="EMBL" id="KN838540">
    <property type="protein sequence ID" value="KIK08831.1"/>
    <property type="molecule type" value="Genomic_DNA"/>
</dbReference>
<reference evidence="3 4" key="1">
    <citation type="submission" date="2014-04" db="EMBL/GenBank/DDBJ databases">
        <authorList>
            <consortium name="DOE Joint Genome Institute"/>
            <person name="Kuo A."/>
            <person name="Kohler A."/>
            <person name="Nagy L.G."/>
            <person name="Floudas D."/>
            <person name="Copeland A."/>
            <person name="Barry K.W."/>
            <person name="Cichocki N."/>
            <person name="Veneault-Fourrey C."/>
            <person name="LaButti K."/>
            <person name="Lindquist E.A."/>
            <person name="Lipzen A."/>
            <person name="Lundell T."/>
            <person name="Morin E."/>
            <person name="Murat C."/>
            <person name="Sun H."/>
            <person name="Tunlid A."/>
            <person name="Henrissat B."/>
            <person name="Grigoriev I.V."/>
            <person name="Hibbett D.S."/>
            <person name="Martin F."/>
            <person name="Nordberg H.P."/>
            <person name="Cantor M.N."/>
            <person name="Hua S.X."/>
        </authorList>
    </citation>
    <scope>NUCLEOTIDE SEQUENCE [LARGE SCALE GENOMIC DNA]</scope>
    <source>
        <strain evidence="3 4">LaAM-08-1</strain>
    </source>
</reference>
<evidence type="ECO:0000313" key="3">
    <source>
        <dbReference type="EMBL" id="KIK08831.1"/>
    </source>
</evidence>
<evidence type="ECO:0000313" key="4">
    <source>
        <dbReference type="Proteomes" id="UP000054477"/>
    </source>
</evidence>
<gene>
    <name evidence="3" type="ORF">K443DRAFT_1039</name>
</gene>
<proteinExistence type="predicted"/>
<dbReference type="GO" id="GO:1990423">
    <property type="term" value="C:RZZ complex"/>
    <property type="evidence" value="ECO:0007669"/>
    <property type="project" value="TreeGrafter"/>
</dbReference>
<dbReference type="OrthoDB" id="534815at2759"/>
<dbReference type="STRING" id="1095629.A0A0C9XUY6"/>
<feature type="compositionally biased region" description="Pro residues" evidence="1">
    <location>
        <begin position="578"/>
        <end position="592"/>
    </location>
</feature>
<dbReference type="AlphaFoldDB" id="A0A0C9XUY6"/>
<protein>
    <recommendedName>
        <fullName evidence="2">ZW10 C-terminal helical domain-containing protein</fullName>
    </recommendedName>
</protein>
<dbReference type="InterPro" id="IPR055148">
    <property type="entry name" value="ZW10_C_2"/>
</dbReference>
<name>A0A0C9XUY6_9AGAR</name>
<evidence type="ECO:0000256" key="1">
    <source>
        <dbReference type="SAM" id="MobiDB-lite"/>
    </source>
</evidence>
<dbReference type="Proteomes" id="UP000054477">
    <property type="component" value="Unassembled WGS sequence"/>
</dbReference>
<dbReference type="PANTHER" id="PTHR12205">
    <property type="entry name" value="CENTROMERE/KINETOCHORE PROTEIN ZW10"/>
    <property type="match status" value="1"/>
</dbReference>
<organism evidence="3 4">
    <name type="scientific">Laccaria amethystina LaAM-08-1</name>
    <dbReference type="NCBI Taxonomy" id="1095629"/>
    <lineage>
        <taxon>Eukaryota</taxon>
        <taxon>Fungi</taxon>
        <taxon>Dikarya</taxon>
        <taxon>Basidiomycota</taxon>
        <taxon>Agaricomycotina</taxon>
        <taxon>Agaricomycetes</taxon>
        <taxon>Agaricomycetidae</taxon>
        <taxon>Agaricales</taxon>
        <taxon>Agaricineae</taxon>
        <taxon>Hydnangiaceae</taxon>
        <taxon>Laccaria</taxon>
    </lineage>
</organism>
<dbReference type="HOGENOM" id="CLU_012968_0_0_1"/>
<sequence>MAFPIPDHLPRRAIPQDISSSILSKIDAATSKTLNSSLATSWLAELDENITSIKERINDRIQSDLPKFKHQLQSSQSVVSRLQHLTDGVDTLNDVLSNPESGLIPNLMTSLTKHSALAQETANSGATYEALCHALECRNGYTAVTSLTRLGKLPDAVACCEGLQKLIEGAPGSLKKAAVMEDVKRKFAAARSRIEEQLSDAYSKSVIVLPMSITVASPIQVRQSDTQLSLSSILASQSTSSLSNHLTTLRRDLITHFVDHVLQQPCAISLHSGPTQGKLTLIPAPSNTEQRTTRLENLSAIFDFLSSHVLLHLPTSQSRQFLLSLCKPITRSILDYLIIPSLPSSFGLLPSFLELLKHAVAFEDKFIVGVLQGDGHDRAIKAWSDGVCGHYERHRRVEILEGARSMAIDSIDFADTFQAEITLVPESPPPIVNQPDDDFEQDAWGFEDEGLEEPEGTGASKDVENGWGFDDDVEPDVEESANSEPLPAPDALPAETGDMNGDEEPDPADAWGWNDEESLPPEEENAWDPWSDPLKSSELPDPPKSNPVSAPPKAATRLEKQASKHKKPLNGNSFTNSPPMPSATLPPPPQHAFPPTSELQKPVKPPMPHVAPKHQTPNHAKPPIPKETYIVSNRLKRLVRRVEDVINEGKQFAASSLFSTSQGSSPPGTILFQSASSILELYQALYPVKFRKEVDSPERSMQYSNDCFYLSEKIGQLEKEATGQPLLMERLNECSRHLKVLSDSWFYDTINRHCQALDEVLVKGAQAFTYTGEQDRYDECETAVNDTMRNVKQLASKLQRVLPKSKFYIALGLVTDAALSRVLRDIIALPDIPEVESHRLSELCRILNSLEGIFSEDPTQPSFVVAYVPSWLKFSYLSELLEASLADITYLFEQSALVDFEVDELVRLVRALFADTPLRSNTINKLLGGHPIPSG</sequence>
<dbReference type="Pfam" id="PF22766">
    <property type="entry name" value="ZW10_C2"/>
    <property type="match status" value="1"/>
</dbReference>
<evidence type="ECO:0000259" key="2">
    <source>
        <dbReference type="Pfam" id="PF22766"/>
    </source>
</evidence>
<dbReference type="GO" id="GO:0006888">
    <property type="term" value="P:endoplasmic reticulum to Golgi vesicle-mediated transport"/>
    <property type="evidence" value="ECO:0007669"/>
    <property type="project" value="TreeGrafter"/>
</dbReference>
<feature type="domain" description="ZW10 C-terminal helical" evidence="2">
    <location>
        <begin position="783"/>
        <end position="926"/>
    </location>
</feature>
<feature type="compositionally biased region" description="Acidic residues" evidence="1">
    <location>
        <begin position="469"/>
        <end position="481"/>
    </location>
</feature>
<dbReference type="PANTHER" id="PTHR12205:SF0">
    <property type="entry name" value="CENTROMERE_KINETOCHORE PROTEIN ZW10 HOMOLOG"/>
    <property type="match status" value="1"/>
</dbReference>
<dbReference type="GO" id="GO:0005737">
    <property type="term" value="C:cytoplasm"/>
    <property type="evidence" value="ECO:0007669"/>
    <property type="project" value="GOC"/>
</dbReference>
<accession>A0A0C9XUY6</accession>
<feature type="region of interest" description="Disordered" evidence="1">
    <location>
        <begin position="449"/>
        <end position="625"/>
    </location>
</feature>